<name>A0ABS9UBT8_9BACL</name>
<dbReference type="Gene3D" id="6.10.140.2160">
    <property type="match status" value="1"/>
</dbReference>
<dbReference type="InterPro" id="IPR052404">
    <property type="entry name" value="SPP1-like_terminase"/>
</dbReference>
<sequence length="148" mass="16577">MPLIERKLTIKQQAFADAYIELGNGSEAYKHAYPNIKKDETARANASRLLTNANVKSYIDERMEQLKSERVADQQEILETLTSVIRGEARAATLVGAGGGEEFITDEMPPTMTERIRAAELLGKRYAMWTDKQEVNAVVTPVFVDDIE</sequence>
<evidence type="ECO:0000313" key="3">
    <source>
        <dbReference type="EMBL" id="MCH7321769.1"/>
    </source>
</evidence>
<dbReference type="Gene3D" id="1.10.10.1400">
    <property type="entry name" value="Terminase, small subunit, N-terminal DNA-binding domain, HTH motif"/>
    <property type="match status" value="1"/>
</dbReference>
<dbReference type="PANTHER" id="PTHR41328">
    <property type="entry name" value="TERMINASE SMALL SUBUNIT-RELATED"/>
    <property type="match status" value="1"/>
</dbReference>
<dbReference type="Pfam" id="PF03592">
    <property type="entry name" value="Terminase_2"/>
    <property type="match status" value="1"/>
</dbReference>
<dbReference type="PANTHER" id="PTHR41328:SF2">
    <property type="entry name" value="TERMINASE SMALL SUBUNIT"/>
    <property type="match status" value="1"/>
</dbReference>
<keyword evidence="1" id="KW-1188">Viral release from host cell</keyword>
<proteinExistence type="predicted"/>
<evidence type="ECO:0000256" key="1">
    <source>
        <dbReference type="ARBA" id="ARBA00022612"/>
    </source>
</evidence>
<protein>
    <submittedName>
        <fullName evidence="3">Terminase small subunit</fullName>
    </submittedName>
</protein>
<organism evidence="3 4">
    <name type="scientific">Solibacillus palustris</name>
    <dbReference type="NCBI Taxonomy" id="2908203"/>
    <lineage>
        <taxon>Bacteria</taxon>
        <taxon>Bacillati</taxon>
        <taxon>Bacillota</taxon>
        <taxon>Bacilli</taxon>
        <taxon>Bacillales</taxon>
        <taxon>Caryophanaceae</taxon>
        <taxon>Solibacillus</taxon>
    </lineage>
</organism>
<comment type="caution">
    <text evidence="3">The sequence shown here is derived from an EMBL/GenBank/DDBJ whole genome shotgun (WGS) entry which is preliminary data.</text>
</comment>
<dbReference type="InterPro" id="IPR038713">
    <property type="entry name" value="Terminase_Gp1_N_sf"/>
</dbReference>
<evidence type="ECO:0000313" key="4">
    <source>
        <dbReference type="Proteomes" id="UP001316087"/>
    </source>
</evidence>
<dbReference type="InterPro" id="IPR005335">
    <property type="entry name" value="Terminase_ssu"/>
</dbReference>
<accession>A0ABS9UBT8</accession>
<gene>
    <name evidence="3" type="ORF">LZ480_07665</name>
</gene>
<keyword evidence="4" id="KW-1185">Reference proteome</keyword>
<evidence type="ECO:0000256" key="2">
    <source>
        <dbReference type="ARBA" id="ARBA00023219"/>
    </source>
</evidence>
<reference evidence="3 4" key="1">
    <citation type="submission" date="2022-03" db="EMBL/GenBank/DDBJ databases">
        <authorList>
            <person name="Jo J.-H."/>
            <person name="Im W.-T."/>
        </authorList>
    </citation>
    <scope>NUCLEOTIDE SEQUENCE [LARGE SCALE GENOMIC DNA]</scope>
    <source>
        <strain evidence="3 4">MA9</strain>
    </source>
</reference>
<dbReference type="Proteomes" id="UP001316087">
    <property type="component" value="Unassembled WGS sequence"/>
</dbReference>
<keyword evidence="2" id="KW-0231">Viral genome packaging</keyword>
<dbReference type="EMBL" id="JAKZFC010000002">
    <property type="protein sequence ID" value="MCH7321769.1"/>
    <property type="molecule type" value="Genomic_DNA"/>
</dbReference>